<protein>
    <submittedName>
        <fullName evidence="2">Uncharacterized protein</fullName>
    </submittedName>
</protein>
<name>A0A2S6BXU1_9PEZI</name>
<dbReference type="OrthoDB" id="3650962at2759"/>
<gene>
    <name evidence="2" type="ORF">CBER1_10266</name>
</gene>
<evidence type="ECO:0000256" key="1">
    <source>
        <dbReference type="SAM" id="MobiDB-lite"/>
    </source>
</evidence>
<feature type="compositionally biased region" description="Polar residues" evidence="1">
    <location>
        <begin position="369"/>
        <end position="392"/>
    </location>
</feature>
<proteinExistence type="predicted"/>
<feature type="region of interest" description="Disordered" evidence="1">
    <location>
        <begin position="298"/>
        <end position="449"/>
    </location>
</feature>
<organism evidence="2 3">
    <name type="scientific">Cercospora berteroae</name>
    <dbReference type="NCBI Taxonomy" id="357750"/>
    <lineage>
        <taxon>Eukaryota</taxon>
        <taxon>Fungi</taxon>
        <taxon>Dikarya</taxon>
        <taxon>Ascomycota</taxon>
        <taxon>Pezizomycotina</taxon>
        <taxon>Dothideomycetes</taxon>
        <taxon>Dothideomycetidae</taxon>
        <taxon>Mycosphaerellales</taxon>
        <taxon>Mycosphaerellaceae</taxon>
        <taxon>Cercospora</taxon>
    </lineage>
</organism>
<comment type="caution">
    <text evidence="2">The sequence shown here is derived from an EMBL/GenBank/DDBJ whole genome shotgun (WGS) entry which is preliminary data.</text>
</comment>
<feature type="compositionally biased region" description="Low complexity" evidence="1">
    <location>
        <begin position="354"/>
        <end position="367"/>
    </location>
</feature>
<keyword evidence="3" id="KW-1185">Reference proteome</keyword>
<evidence type="ECO:0000313" key="2">
    <source>
        <dbReference type="EMBL" id="PPJ52269.1"/>
    </source>
</evidence>
<dbReference type="AlphaFoldDB" id="A0A2S6BXU1"/>
<reference evidence="3" key="1">
    <citation type="journal article" date="2017" name="bioRxiv">
        <title>Conservation of a gene cluster reveals novel cercosporin biosynthetic mechanisms and extends production to the genus Colletotrichum.</title>
        <authorList>
            <person name="de Jonge R."/>
            <person name="Ebert M.K."/>
            <person name="Huitt-Roehl C.R."/>
            <person name="Pal P."/>
            <person name="Suttle J.C."/>
            <person name="Spanner R.E."/>
            <person name="Neubauer J.D."/>
            <person name="Jurick W.M.II."/>
            <person name="Stott K.A."/>
            <person name="Secor G.A."/>
            <person name="Thomma B.P.H.J."/>
            <person name="Van de Peer Y."/>
            <person name="Townsend C.A."/>
            <person name="Bolton M.D."/>
        </authorList>
    </citation>
    <scope>NUCLEOTIDE SEQUENCE [LARGE SCALE GENOMIC DNA]</scope>
    <source>
        <strain evidence="3">CBS538.71</strain>
    </source>
</reference>
<evidence type="ECO:0000313" key="3">
    <source>
        <dbReference type="Proteomes" id="UP000237631"/>
    </source>
</evidence>
<dbReference type="InterPro" id="IPR022190">
    <property type="entry name" value="DUF3716"/>
</dbReference>
<dbReference type="EMBL" id="PNEN01001709">
    <property type="protein sequence ID" value="PPJ52269.1"/>
    <property type="molecule type" value="Genomic_DNA"/>
</dbReference>
<dbReference type="Proteomes" id="UP000237631">
    <property type="component" value="Unassembled WGS sequence"/>
</dbReference>
<accession>A0A2S6BXU1</accession>
<dbReference type="Pfam" id="PF12511">
    <property type="entry name" value="DUF3716"/>
    <property type="match status" value="1"/>
</dbReference>
<sequence length="568" mass="62441">MSRETTPEEAYPQLLQWPIAKVVKKRYTDQGVIELKAEWQPTTVRFSQVSTDEDNTIWVDIDGERTKGVKRRVRVGVHEESGEELWSIEWKSTWRSVWGLAGAMDAVSEYHESHLDDVRRKEGKWWRISDLGPLVQPAEGEPAPGTLLDLIDGRYLVPEQGRDYTLAISANFFGSLNGMASKASVRYLNMPVRQRLIFTDTYIESLETSRKKGINLRSHLRLLLVYVTGLARSVDMCTRCEAGYGPLLKCVIDDTAAAGTCVNCAISISETSSCQWWHHNRRGDRPSLWNPALLETDPGANGGVGPIADEGAGTSAGGEAMEQAQGVDGANNTRADSAGLFVTPGMEDRPGPAQPDGDPGQTGGATPVVHSSSTLGRNDASTAFVTPASARSQGERVEDDPQNSVTKTKLESPSAEPRKQSSEPTPGPSKRRRHDARTKSPSWIGKHRNCTSARFGRPCRDPIVGAWQTSPDEPVRVGRDCVFAYGEASDRDVNDVLRCCPCDQAEAFEEMYQLYLESQLPAMSDESLLSKAECIAKVWYEELNQAVRLYCPAPGQPSPDAPECIELD</sequence>